<dbReference type="EMBL" id="JANTEZ010000005">
    <property type="protein sequence ID" value="MCS5715623.1"/>
    <property type="molecule type" value="Genomic_DNA"/>
</dbReference>
<accession>A0ABT2GHD1</accession>
<evidence type="ECO:0000256" key="1">
    <source>
        <dbReference type="SAM" id="MobiDB-lite"/>
    </source>
</evidence>
<protein>
    <submittedName>
        <fullName evidence="2">Uncharacterized protein</fullName>
    </submittedName>
</protein>
<keyword evidence="3" id="KW-1185">Reference proteome</keyword>
<sequence>MSDVNERIEDPDLTDVGAEDVDLDDTVSIDEVQEDDAEEINPVFGDDQEVIADNLNYDE</sequence>
<comment type="caution">
    <text evidence="2">The sequence shown here is derived from an EMBL/GenBank/DDBJ whole genome shotgun (WGS) entry which is preliminary data.</text>
</comment>
<gene>
    <name evidence="2" type="ORF">NVV95_13810</name>
</gene>
<feature type="region of interest" description="Disordered" evidence="1">
    <location>
        <begin position="1"/>
        <end position="20"/>
    </location>
</feature>
<dbReference type="RefSeq" id="WP_259487132.1">
    <property type="nucleotide sequence ID" value="NZ_JANTEZ010000005.1"/>
</dbReference>
<name>A0ABT2GHD1_9MICO</name>
<reference evidence="2" key="1">
    <citation type="submission" date="2022-08" db="EMBL/GenBank/DDBJ databases">
        <authorList>
            <person name="Deng Y."/>
            <person name="Han X.-F."/>
            <person name="Zhang Y.-Q."/>
        </authorList>
    </citation>
    <scope>NUCLEOTIDE SEQUENCE</scope>
    <source>
        <strain evidence="2">CPCC 205716</strain>
    </source>
</reference>
<dbReference type="Proteomes" id="UP001165580">
    <property type="component" value="Unassembled WGS sequence"/>
</dbReference>
<evidence type="ECO:0000313" key="3">
    <source>
        <dbReference type="Proteomes" id="UP001165580"/>
    </source>
</evidence>
<feature type="compositionally biased region" description="Acidic residues" evidence="1">
    <location>
        <begin position="11"/>
        <end position="20"/>
    </location>
</feature>
<feature type="compositionally biased region" description="Basic and acidic residues" evidence="1">
    <location>
        <begin position="1"/>
        <end position="10"/>
    </location>
</feature>
<organism evidence="2 3">
    <name type="scientific">Herbiconiux gentiana</name>
    <dbReference type="NCBI Taxonomy" id="2970912"/>
    <lineage>
        <taxon>Bacteria</taxon>
        <taxon>Bacillati</taxon>
        <taxon>Actinomycetota</taxon>
        <taxon>Actinomycetes</taxon>
        <taxon>Micrococcales</taxon>
        <taxon>Microbacteriaceae</taxon>
        <taxon>Herbiconiux</taxon>
    </lineage>
</organism>
<proteinExistence type="predicted"/>
<evidence type="ECO:0000313" key="2">
    <source>
        <dbReference type="EMBL" id="MCS5715623.1"/>
    </source>
</evidence>